<dbReference type="Proteomes" id="UP000292702">
    <property type="component" value="Unassembled WGS sequence"/>
</dbReference>
<dbReference type="InterPro" id="IPR036864">
    <property type="entry name" value="Zn2-C6_fun-type_DNA-bd_sf"/>
</dbReference>
<dbReference type="CDD" id="cd12148">
    <property type="entry name" value="fungal_TF_MHR"/>
    <property type="match status" value="1"/>
</dbReference>
<dbReference type="GO" id="GO:0003677">
    <property type="term" value="F:DNA binding"/>
    <property type="evidence" value="ECO:0007669"/>
    <property type="project" value="InterPro"/>
</dbReference>
<dbReference type="PANTHER" id="PTHR47338:SF29">
    <property type="entry name" value="ZN(2)-C6 FUNGAL-TYPE DOMAIN-CONTAINING PROTEIN"/>
    <property type="match status" value="1"/>
</dbReference>
<dbReference type="InterPro" id="IPR050815">
    <property type="entry name" value="TF_fung"/>
</dbReference>
<evidence type="ECO:0000313" key="8">
    <source>
        <dbReference type="Proteomes" id="UP000292702"/>
    </source>
</evidence>
<comment type="subcellular location">
    <subcellularLocation>
        <location evidence="1">Nucleus</location>
    </subcellularLocation>
</comment>
<organism evidence="7 8">
    <name type="scientific">Steccherinum ochraceum</name>
    <dbReference type="NCBI Taxonomy" id="92696"/>
    <lineage>
        <taxon>Eukaryota</taxon>
        <taxon>Fungi</taxon>
        <taxon>Dikarya</taxon>
        <taxon>Basidiomycota</taxon>
        <taxon>Agaricomycotina</taxon>
        <taxon>Agaricomycetes</taxon>
        <taxon>Polyporales</taxon>
        <taxon>Steccherinaceae</taxon>
        <taxon>Steccherinum</taxon>
    </lineage>
</organism>
<evidence type="ECO:0000256" key="3">
    <source>
        <dbReference type="ARBA" id="ARBA00023015"/>
    </source>
</evidence>
<accession>A0A4R0RLM3</accession>
<dbReference type="GO" id="GO:0008270">
    <property type="term" value="F:zinc ion binding"/>
    <property type="evidence" value="ECO:0007669"/>
    <property type="project" value="InterPro"/>
</dbReference>
<name>A0A4R0RLM3_9APHY</name>
<dbReference type="PROSITE" id="PS50048">
    <property type="entry name" value="ZN2_CY6_FUNGAL_2"/>
    <property type="match status" value="1"/>
</dbReference>
<evidence type="ECO:0000313" key="7">
    <source>
        <dbReference type="EMBL" id="TCD69620.1"/>
    </source>
</evidence>
<dbReference type="CDD" id="cd00067">
    <property type="entry name" value="GAL4"/>
    <property type="match status" value="1"/>
</dbReference>
<dbReference type="AlphaFoldDB" id="A0A4R0RLM3"/>
<dbReference type="EMBL" id="RWJN01000037">
    <property type="protein sequence ID" value="TCD69620.1"/>
    <property type="molecule type" value="Genomic_DNA"/>
</dbReference>
<evidence type="ECO:0000256" key="2">
    <source>
        <dbReference type="ARBA" id="ARBA00022723"/>
    </source>
</evidence>
<dbReference type="SMART" id="SM00066">
    <property type="entry name" value="GAL4"/>
    <property type="match status" value="1"/>
</dbReference>
<dbReference type="Pfam" id="PF04082">
    <property type="entry name" value="Fungal_trans"/>
    <property type="match status" value="1"/>
</dbReference>
<reference evidence="7 8" key="1">
    <citation type="submission" date="2018-11" db="EMBL/GenBank/DDBJ databases">
        <title>Genome assembly of Steccherinum ochraceum LE-BIN_3174, the white-rot fungus of the Steccherinaceae family (The Residual Polyporoid clade, Polyporales, Basidiomycota).</title>
        <authorList>
            <person name="Fedorova T.V."/>
            <person name="Glazunova O.A."/>
            <person name="Landesman E.O."/>
            <person name="Moiseenko K.V."/>
            <person name="Psurtseva N.V."/>
            <person name="Savinova O.S."/>
            <person name="Shakhova N.V."/>
            <person name="Tyazhelova T.V."/>
            <person name="Vasina D.V."/>
        </authorList>
    </citation>
    <scope>NUCLEOTIDE SEQUENCE [LARGE SCALE GENOMIC DNA]</scope>
    <source>
        <strain evidence="7 8">LE-BIN_3174</strain>
    </source>
</reference>
<keyword evidence="3" id="KW-0805">Transcription regulation</keyword>
<dbReference type="InterPro" id="IPR007219">
    <property type="entry name" value="XnlR_reg_dom"/>
</dbReference>
<keyword evidence="2" id="KW-0479">Metal-binding</keyword>
<gene>
    <name evidence="7" type="ORF">EIP91_006845</name>
</gene>
<protein>
    <recommendedName>
        <fullName evidence="6">Zn(2)-C6 fungal-type domain-containing protein</fullName>
    </recommendedName>
</protein>
<dbReference type="InterPro" id="IPR001138">
    <property type="entry name" value="Zn2Cys6_DnaBD"/>
</dbReference>
<keyword evidence="5" id="KW-0539">Nucleus</keyword>
<dbReference type="SUPFAM" id="SSF57701">
    <property type="entry name" value="Zn2/Cys6 DNA-binding domain"/>
    <property type="match status" value="1"/>
</dbReference>
<sequence>MSVRIRVASVHALLDRKSEVTSSKLQSELELSATQTMSFDSSSYESSSHLGRGKACTPCRRRKMKCDGNKPKCNQCLRFNRVEECEFSEVSVPSTARVLEQHIARLQSRIQELEQDDPNAIRLHDPHAAYRQTETATSRSGQEWWDMPEPPPQVARDLVNRFLPFSSTFGFFLDKSRFLTSLFSPTVSRPRPPIVLRNVVYLWGVQLSSERQYSSKVQVFLNRSLRSIHVALSAAQQQDTLYVLQAEILLAYFFFHNGRLAEGKFHSNAAVSLATMCNLHKVAAPRRTSTSSSGDILSEFSTFLPPPRDAMEEGERIHAWWTTFVLDKSWVVALGSPSIIVEDQESSTTRIDTPWPMSLEYYGQRPMSPNQGRTIRKFLDSLLTGSDSGDSSRLATLAKAAALYERADRFATLWEKDIMAHQEDFVQLDTCIERFKQSLPVPERLQSPSVELLHGLLVVHTLSQCASIQLHVRFVMQSSTSRSRCLAAANSIVRTAQVLPVQQMRLISPIMAVFFTSCSDVLLGGLKSLRSMRTAWASSSAMPGDNTLEAALGHLVAITEHFAASSPIMNGQLVKIRQAHASSTAA</sequence>
<dbReference type="STRING" id="92696.A0A4R0RLM3"/>
<dbReference type="GO" id="GO:0005634">
    <property type="term" value="C:nucleus"/>
    <property type="evidence" value="ECO:0007669"/>
    <property type="project" value="UniProtKB-SubCell"/>
</dbReference>
<dbReference type="GO" id="GO:0006351">
    <property type="term" value="P:DNA-templated transcription"/>
    <property type="evidence" value="ECO:0007669"/>
    <property type="project" value="InterPro"/>
</dbReference>
<evidence type="ECO:0000256" key="5">
    <source>
        <dbReference type="ARBA" id="ARBA00023242"/>
    </source>
</evidence>
<feature type="domain" description="Zn(2)-C6 fungal-type" evidence="6">
    <location>
        <begin position="55"/>
        <end position="87"/>
    </location>
</feature>
<keyword evidence="8" id="KW-1185">Reference proteome</keyword>
<dbReference type="PROSITE" id="PS00463">
    <property type="entry name" value="ZN2_CY6_FUNGAL_1"/>
    <property type="match status" value="1"/>
</dbReference>
<dbReference type="Pfam" id="PF00172">
    <property type="entry name" value="Zn_clus"/>
    <property type="match status" value="1"/>
</dbReference>
<evidence type="ECO:0000256" key="4">
    <source>
        <dbReference type="ARBA" id="ARBA00023163"/>
    </source>
</evidence>
<dbReference type="PANTHER" id="PTHR47338">
    <property type="entry name" value="ZN(II)2CYS6 TRANSCRIPTION FACTOR (EUROFUNG)-RELATED"/>
    <property type="match status" value="1"/>
</dbReference>
<dbReference type="Gene3D" id="4.10.240.10">
    <property type="entry name" value="Zn(2)-C6 fungal-type DNA-binding domain"/>
    <property type="match status" value="1"/>
</dbReference>
<evidence type="ECO:0000259" key="6">
    <source>
        <dbReference type="PROSITE" id="PS50048"/>
    </source>
</evidence>
<dbReference type="OrthoDB" id="2309723at2759"/>
<dbReference type="GO" id="GO:0000981">
    <property type="term" value="F:DNA-binding transcription factor activity, RNA polymerase II-specific"/>
    <property type="evidence" value="ECO:0007669"/>
    <property type="project" value="InterPro"/>
</dbReference>
<keyword evidence="4" id="KW-0804">Transcription</keyword>
<evidence type="ECO:0000256" key="1">
    <source>
        <dbReference type="ARBA" id="ARBA00004123"/>
    </source>
</evidence>
<comment type="caution">
    <text evidence="7">The sequence shown here is derived from an EMBL/GenBank/DDBJ whole genome shotgun (WGS) entry which is preliminary data.</text>
</comment>
<proteinExistence type="predicted"/>